<gene>
    <name evidence="2" type="ORF">M427DRAFT_321526</name>
</gene>
<dbReference type="Proteomes" id="UP000070544">
    <property type="component" value="Unassembled WGS sequence"/>
</dbReference>
<evidence type="ECO:0000259" key="1">
    <source>
        <dbReference type="PROSITE" id="PS51159"/>
    </source>
</evidence>
<dbReference type="AlphaFoldDB" id="A0A139AG44"/>
<accession>A0A139AG44</accession>
<organism evidence="2 3">
    <name type="scientific">Gonapodya prolifera (strain JEL478)</name>
    <name type="common">Monoblepharis prolifera</name>
    <dbReference type="NCBI Taxonomy" id="1344416"/>
    <lineage>
        <taxon>Eukaryota</taxon>
        <taxon>Fungi</taxon>
        <taxon>Fungi incertae sedis</taxon>
        <taxon>Chytridiomycota</taxon>
        <taxon>Chytridiomycota incertae sedis</taxon>
        <taxon>Monoblepharidomycetes</taxon>
        <taxon>Monoblepharidales</taxon>
        <taxon>Gonapodyaceae</taxon>
        <taxon>Gonapodya</taxon>
    </lineage>
</organism>
<feature type="domain" description="CBM21" evidence="1">
    <location>
        <begin position="36"/>
        <end position="210"/>
    </location>
</feature>
<evidence type="ECO:0000313" key="3">
    <source>
        <dbReference type="Proteomes" id="UP000070544"/>
    </source>
</evidence>
<dbReference type="InterPro" id="IPR038175">
    <property type="entry name" value="CBM21_dom_sf"/>
</dbReference>
<dbReference type="PANTHER" id="PTHR12307">
    <property type="entry name" value="PROTEIN PHOSPHATASE 1 REGULATORY SUBUNIT"/>
    <property type="match status" value="1"/>
</dbReference>
<dbReference type="GO" id="GO:0000164">
    <property type="term" value="C:protein phosphatase type 1 complex"/>
    <property type="evidence" value="ECO:0007669"/>
    <property type="project" value="TreeGrafter"/>
</dbReference>
<sequence>MMATAAPAQRTRESSYAEVRDLYLSRDIRLLRTEDRDPTRMNPIHLVCVHLNKGYYLEGRIDVANIAFEKDVSLHVSWNNWQTSQDIAATYISSHENSRNAEIAALQDAASRTARTIEAPLNDEDVGGYARRATLQGTLEEAGVEKQQPPTPEPPVDRFFFRLHLLPFLRSASGAGHVTHLEFQLCAKFSAPAVGREWWDSNYGANYRCTVSL</sequence>
<reference evidence="2 3" key="1">
    <citation type="journal article" date="2015" name="Genome Biol. Evol.">
        <title>Phylogenomic analyses indicate that early fungi evolved digesting cell walls of algal ancestors of land plants.</title>
        <authorList>
            <person name="Chang Y."/>
            <person name="Wang S."/>
            <person name="Sekimoto S."/>
            <person name="Aerts A.L."/>
            <person name="Choi C."/>
            <person name="Clum A."/>
            <person name="LaButti K.M."/>
            <person name="Lindquist E.A."/>
            <person name="Yee Ngan C."/>
            <person name="Ohm R.A."/>
            <person name="Salamov A.A."/>
            <person name="Grigoriev I.V."/>
            <person name="Spatafora J.W."/>
            <person name="Berbee M.L."/>
        </authorList>
    </citation>
    <scope>NUCLEOTIDE SEQUENCE [LARGE SCALE GENOMIC DNA]</scope>
    <source>
        <strain evidence="2 3">JEL478</strain>
    </source>
</reference>
<dbReference type="EMBL" id="KQ965760">
    <property type="protein sequence ID" value="KXS15766.1"/>
    <property type="molecule type" value="Genomic_DNA"/>
</dbReference>
<dbReference type="Pfam" id="PF03370">
    <property type="entry name" value="CBM_21"/>
    <property type="match status" value="1"/>
</dbReference>
<dbReference type="PROSITE" id="PS51159">
    <property type="entry name" value="CBM21"/>
    <property type="match status" value="1"/>
</dbReference>
<dbReference type="PANTHER" id="PTHR12307:SF36">
    <property type="entry name" value="GLYCOGEN-BINDING SUBUNIT 76A"/>
    <property type="match status" value="1"/>
</dbReference>
<dbReference type="InterPro" id="IPR050782">
    <property type="entry name" value="PP1_regulatory_subunit_3"/>
</dbReference>
<name>A0A139AG44_GONPJ</name>
<dbReference type="Gene3D" id="2.60.40.2440">
    <property type="entry name" value="Carbohydrate binding type-21 domain"/>
    <property type="match status" value="1"/>
</dbReference>
<protein>
    <submittedName>
        <fullName evidence="2">Carbohydrate-binding module family 21 protein</fullName>
    </submittedName>
</protein>
<dbReference type="GO" id="GO:2001069">
    <property type="term" value="F:glycogen binding"/>
    <property type="evidence" value="ECO:0007669"/>
    <property type="project" value="TreeGrafter"/>
</dbReference>
<evidence type="ECO:0000313" key="2">
    <source>
        <dbReference type="EMBL" id="KXS15766.1"/>
    </source>
</evidence>
<dbReference type="GO" id="GO:0005979">
    <property type="term" value="P:regulation of glycogen biosynthetic process"/>
    <property type="evidence" value="ECO:0007669"/>
    <property type="project" value="TreeGrafter"/>
</dbReference>
<keyword evidence="3" id="KW-1185">Reference proteome</keyword>
<proteinExistence type="predicted"/>
<dbReference type="InterPro" id="IPR005036">
    <property type="entry name" value="CBM21_dom"/>
</dbReference>
<dbReference type="OrthoDB" id="1881at2759"/>
<dbReference type="GO" id="GO:0008157">
    <property type="term" value="F:protein phosphatase 1 binding"/>
    <property type="evidence" value="ECO:0007669"/>
    <property type="project" value="TreeGrafter"/>
</dbReference>